<evidence type="ECO:0000259" key="5">
    <source>
        <dbReference type="Pfam" id="PF00849"/>
    </source>
</evidence>
<comment type="catalytic activity">
    <reaction evidence="1 4">
        <text>a uridine in RNA = a pseudouridine in RNA</text>
        <dbReference type="Rhea" id="RHEA:48348"/>
        <dbReference type="Rhea" id="RHEA-COMP:12068"/>
        <dbReference type="Rhea" id="RHEA-COMP:12069"/>
        <dbReference type="ChEBI" id="CHEBI:65314"/>
        <dbReference type="ChEBI" id="CHEBI:65315"/>
    </reaction>
</comment>
<dbReference type="EC" id="5.4.99.-" evidence="4"/>
<feature type="domain" description="Pseudouridine synthase RsuA/RluA-like" evidence="5">
    <location>
        <begin position="86"/>
        <end position="237"/>
    </location>
</feature>
<name>A0ABY4ER94_9BACI</name>
<reference evidence="6 7" key="1">
    <citation type="submission" date="2022-04" db="EMBL/GenBank/DDBJ databases">
        <title>Gracilibacillus sp. isolated from saltern.</title>
        <authorList>
            <person name="Won M."/>
            <person name="Lee C.-M."/>
            <person name="Woen H.-Y."/>
            <person name="Kwon S.-W."/>
        </authorList>
    </citation>
    <scope>NUCLEOTIDE SEQUENCE [LARGE SCALE GENOMIC DNA]</scope>
    <source>
        <strain evidence="6 7">SSWR10-1</strain>
    </source>
</reference>
<dbReference type="InterPro" id="IPR006224">
    <property type="entry name" value="PsdUridine_synth_RluA-like_CS"/>
</dbReference>
<dbReference type="SUPFAM" id="SSF55120">
    <property type="entry name" value="Pseudouridine synthase"/>
    <property type="match status" value="1"/>
</dbReference>
<evidence type="ECO:0000313" key="7">
    <source>
        <dbReference type="Proteomes" id="UP000831782"/>
    </source>
</evidence>
<comment type="similarity">
    <text evidence="2 4">Belongs to the pseudouridine synthase RluA family.</text>
</comment>
<dbReference type="NCBIfam" id="TIGR00005">
    <property type="entry name" value="rluA_subfam"/>
    <property type="match status" value="1"/>
</dbReference>
<evidence type="ECO:0000256" key="2">
    <source>
        <dbReference type="ARBA" id="ARBA00010876"/>
    </source>
</evidence>
<accession>A0ABY4ER94</accession>
<evidence type="ECO:0000256" key="4">
    <source>
        <dbReference type="RuleBase" id="RU362028"/>
    </source>
</evidence>
<dbReference type="Proteomes" id="UP000831782">
    <property type="component" value="Chromosome"/>
</dbReference>
<evidence type="ECO:0000313" key="6">
    <source>
        <dbReference type="EMBL" id="UOQ46941.1"/>
    </source>
</evidence>
<evidence type="ECO:0000256" key="3">
    <source>
        <dbReference type="PROSITE-ProRule" id="PRU00182"/>
    </source>
</evidence>
<keyword evidence="3" id="KW-0694">RNA-binding</keyword>
<keyword evidence="7" id="KW-1185">Reference proteome</keyword>
<dbReference type="PROSITE" id="PS50889">
    <property type="entry name" value="S4"/>
    <property type="match status" value="1"/>
</dbReference>
<sequence>MKWKVDQDYHEALLRDYLHQARGISRRTLTAVKFRGGKLFVNNQEVNVRHILSEGDNVEVIFPPETRSELLKPEPLPLDIVYEDDDVLVVNKQAYIATMPSYHHPQHTLSNAVIFHYDQEQLPYTVHVVTRLDRDTSGLLLIAKHRHSHSVLFRDQHEGTVNRRYQAIVSGIMEDKKGTLDLAIDRAPDSIIRRVVSPSGKRAITHYQVLEEQDDVSLVEVRLETGRTHQIRVHFSAVGHPLIGDSLYQGDTTFLDRQALHCHQLGFHHPMTRERLQFEIPLADELERTWESLKKQ</sequence>
<proteinExistence type="inferred from homology"/>
<dbReference type="PROSITE" id="PS01129">
    <property type="entry name" value="PSI_RLU"/>
    <property type="match status" value="1"/>
</dbReference>
<dbReference type="CDD" id="cd02869">
    <property type="entry name" value="PseudoU_synth_RluA_like"/>
    <property type="match status" value="1"/>
</dbReference>
<protein>
    <recommendedName>
        <fullName evidence="4">Pseudouridine synthase</fullName>
        <ecNumber evidence="4">5.4.99.-</ecNumber>
    </recommendedName>
</protein>
<dbReference type="Gene3D" id="3.30.2350.10">
    <property type="entry name" value="Pseudouridine synthase"/>
    <property type="match status" value="1"/>
</dbReference>
<dbReference type="InterPro" id="IPR050188">
    <property type="entry name" value="RluA_PseudoU_synthase"/>
</dbReference>
<dbReference type="RefSeq" id="WP_244715574.1">
    <property type="nucleotide sequence ID" value="NZ_CP095072.1"/>
</dbReference>
<gene>
    <name evidence="6" type="ORF">MUN88_12655</name>
</gene>
<dbReference type="Pfam" id="PF00849">
    <property type="entry name" value="PseudoU_synth_2"/>
    <property type="match status" value="1"/>
</dbReference>
<comment type="function">
    <text evidence="4">Responsible for synthesis of pseudouridine from uracil.</text>
</comment>
<dbReference type="PANTHER" id="PTHR21600">
    <property type="entry name" value="MITOCHONDRIAL RNA PSEUDOURIDINE SYNTHASE"/>
    <property type="match status" value="1"/>
</dbReference>
<keyword evidence="4" id="KW-0413">Isomerase</keyword>
<dbReference type="EMBL" id="CP095072">
    <property type="protein sequence ID" value="UOQ46941.1"/>
    <property type="molecule type" value="Genomic_DNA"/>
</dbReference>
<dbReference type="InterPro" id="IPR006225">
    <property type="entry name" value="PsdUridine_synth_RluC/D"/>
</dbReference>
<evidence type="ECO:0000256" key="1">
    <source>
        <dbReference type="ARBA" id="ARBA00000073"/>
    </source>
</evidence>
<organism evidence="6 7">
    <name type="scientific">Gracilibacillus caseinilyticus</name>
    <dbReference type="NCBI Taxonomy" id="2932256"/>
    <lineage>
        <taxon>Bacteria</taxon>
        <taxon>Bacillati</taxon>
        <taxon>Bacillota</taxon>
        <taxon>Bacilli</taxon>
        <taxon>Bacillales</taxon>
        <taxon>Bacillaceae</taxon>
        <taxon>Gracilibacillus</taxon>
    </lineage>
</organism>
<dbReference type="InterPro" id="IPR006145">
    <property type="entry name" value="PsdUridine_synth_RsuA/RluA"/>
</dbReference>
<dbReference type="PANTHER" id="PTHR21600:SF35">
    <property type="entry name" value="PSEUDOURIDINE SYNTHASE"/>
    <property type="match status" value="1"/>
</dbReference>
<dbReference type="InterPro" id="IPR020103">
    <property type="entry name" value="PsdUridine_synth_cat_dom_sf"/>
</dbReference>